<dbReference type="InParanoid" id="F4RFV8"/>
<protein>
    <recommendedName>
        <fullName evidence="7">RING-type domain-containing protein</fullName>
    </recommendedName>
</protein>
<organism evidence="9">
    <name type="scientific">Melampsora larici-populina (strain 98AG31 / pathotype 3-4-7)</name>
    <name type="common">Poplar leaf rust fungus</name>
    <dbReference type="NCBI Taxonomy" id="747676"/>
    <lineage>
        <taxon>Eukaryota</taxon>
        <taxon>Fungi</taxon>
        <taxon>Dikarya</taxon>
        <taxon>Basidiomycota</taxon>
        <taxon>Pucciniomycotina</taxon>
        <taxon>Pucciniomycetes</taxon>
        <taxon>Pucciniales</taxon>
        <taxon>Melampsoraceae</taxon>
        <taxon>Melampsora</taxon>
    </lineage>
</organism>
<name>F4RFV8_MELLP</name>
<dbReference type="AlphaFoldDB" id="F4RFV8"/>
<reference evidence="9" key="1">
    <citation type="journal article" date="2011" name="Proc. Natl. Acad. Sci. U.S.A.">
        <title>Obligate biotrophy features unraveled by the genomic analysis of rust fungi.</title>
        <authorList>
            <person name="Duplessis S."/>
            <person name="Cuomo C.A."/>
            <person name="Lin Y.-C."/>
            <person name="Aerts A."/>
            <person name="Tisserant E."/>
            <person name="Veneault-Fourrey C."/>
            <person name="Joly D.L."/>
            <person name="Hacquard S."/>
            <person name="Amselem J."/>
            <person name="Cantarel B.L."/>
            <person name="Chiu R."/>
            <person name="Coutinho P.M."/>
            <person name="Feau N."/>
            <person name="Field M."/>
            <person name="Frey P."/>
            <person name="Gelhaye E."/>
            <person name="Goldberg J."/>
            <person name="Grabherr M.G."/>
            <person name="Kodira C.D."/>
            <person name="Kohler A."/>
            <person name="Kuees U."/>
            <person name="Lindquist E.A."/>
            <person name="Lucas S.M."/>
            <person name="Mago R."/>
            <person name="Mauceli E."/>
            <person name="Morin E."/>
            <person name="Murat C."/>
            <person name="Pangilinan J.L."/>
            <person name="Park R."/>
            <person name="Pearson M."/>
            <person name="Quesneville H."/>
            <person name="Rouhier N."/>
            <person name="Sakthikumar S."/>
            <person name="Salamov A.A."/>
            <person name="Schmutz J."/>
            <person name="Selles B."/>
            <person name="Shapiro H."/>
            <person name="Tanguay P."/>
            <person name="Tuskan G.A."/>
            <person name="Henrissat B."/>
            <person name="Van de Peer Y."/>
            <person name="Rouze P."/>
            <person name="Ellis J.G."/>
            <person name="Dodds P.N."/>
            <person name="Schein J.E."/>
            <person name="Zhong S."/>
            <person name="Hamelin R.C."/>
            <person name="Grigoriev I.V."/>
            <person name="Szabo L.J."/>
            <person name="Martin F."/>
        </authorList>
    </citation>
    <scope>NUCLEOTIDE SEQUENCE [LARGE SCALE GENOMIC DNA]</scope>
    <source>
        <strain evidence="9">98AG31 / pathotype 3-4-7</strain>
    </source>
</reference>
<dbReference type="VEuPathDB" id="FungiDB:MELLADRAFT_115940"/>
<evidence type="ECO:0000256" key="3">
    <source>
        <dbReference type="ARBA" id="ARBA00022833"/>
    </source>
</evidence>
<feature type="domain" description="RING-type" evidence="7">
    <location>
        <begin position="132"/>
        <end position="194"/>
    </location>
</feature>
<sequence>MTPPPIQLPDESSSPNKPQPIQRKGESKSQTIDRLSTELNVMKMSKIHAERKLRELEDTIRTKEQLSEVSRSQCEAAWDTISELKEQLSVQSIIIKRLKEDAESFPLSSPGLMRSHHQLSTIIDTLRECLTCPLCYDGLERSEAVSLGCGHTFCQNCIESWAKSSNNPTRNPPNQPTRSSKPYEANLVQCPECRTEGSHRIRLYMLEESIRLISRAEKERKVIEDEEVKRRLKLEVVDVDEIPKSFDLLSDPN</sequence>
<dbReference type="InterPro" id="IPR013083">
    <property type="entry name" value="Znf_RING/FYVE/PHD"/>
</dbReference>
<evidence type="ECO:0000313" key="8">
    <source>
        <dbReference type="EMBL" id="EGG08418.1"/>
    </source>
</evidence>
<dbReference type="PROSITE" id="PS50089">
    <property type="entry name" value="ZF_RING_2"/>
    <property type="match status" value="1"/>
</dbReference>
<dbReference type="InterPro" id="IPR001841">
    <property type="entry name" value="Znf_RING"/>
</dbReference>
<dbReference type="GeneID" id="18925719"/>
<keyword evidence="2 4" id="KW-0863">Zinc-finger</keyword>
<feature type="region of interest" description="Disordered" evidence="6">
    <location>
        <begin position="1"/>
        <end position="33"/>
    </location>
</feature>
<dbReference type="Proteomes" id="UP000001072">
    <property type="component" value="Unassembled WGS sequence"/>
</dbReference>
<dbReference type="EMBL" id="GL883100">
    <property type="protein sequence ID" value="EGG08418.1"/>
    <property type="molecule type" value="Genomic_DNA"/>
</dbReference>
<dbReference type="Pfam" id="PF13445">
    <property type="entry name" value="zf-RING_UBOX"/>
    <property type="match status" value="1"/>
</dbReference>
<evidence type="ECO:0000256" key="6">
    <source>
        <dbReference type="SAM" id="MobiDB-lite"/>
    </source>
</evidence>
<proteinExistence type="predicted"/>
<dbReference type="InterPro" id="IPR017907">
    <property type="entry name" value="Znf_RING_CS"/>
</dbReference>
<dbReference type="PANTHER" id="PTHR12109">
    <property type="entry name" value="RING FINGER PROTEIN 141-RELATED"/>
    <property type="match status" value="1"/>
</dbReference>
<dbReference type="InterPro" id="IPR047126">
    <property type="entry name" value="RNF141-like"/>
</dbReference>
<evidence type="ECO:0000256" key="4">
    <source>
        <dbReference type="PROSITE-ProRule" id="PRU00175"/>
    </source>
</evidence>
<dbReference type="eggNOG" id="ENOG502RSCX">
    <property type="taxonomic scope" value="Eukaryota"/>
</dbReference>
<gene>
    <name evidence="8" type="ORF">MELLADRAFT_115940</name>
</gene>
<keyword evidence="3" id="KW-0862">Zinc</keyword>
<dbReference type="SUPFAM" id="SSF57850">
    <property type="entry name" value="RING/U-box"/>
    <property type="match status" value="1"/>
</dbReference>
<dbReference type="Gene3D" id="3.30.40.10">
    <property type="entry name" value="Zinc/RING finger domain, C3HC4 (zinc finger)"/>
    <property type="match status" value="1"/>
</dbReference>
<dbReference type="OrthoDB" id="3219336at2759"/>
<dbReference type="SMART" id="SM00184">
    <property type="entry name" value="RING"/>
    <property type="match status" value="1"/>
</dbReference>
<feature type="coiled-coil region" evidence="5">
    <location>
        <begin position="39"/>
        <end position="101"/>
    </location>
</feature>
<keyword evidence="5" id="KW-0175">Coiled coil</keyword>
<evidence type="ECO:0000313" key="9">
    <source>
        <dbReference type="Proteomes" id="UP000001072"/>
    </source>
</evidence>
<keyword evidence="1" id="KW-0479">Metal-binding</keyword>
<dbReference type="RefSeq" id="XP_007408004.1">
    <property type="nucleotide sequence ID" value="XM_007407942.1"/>
</dbReference>
<dbReference type="STRING" id="747676.F4RFV8"/>
<keyword evidence="9" id="KW-1185">Reference proteome</keyword>
<accession>F4RFV8</accession>
<evidence type="ECO:0000256" key="1">
    <source>
        <dbReference type="ARBA" id="ARBA00022723"/>
    </source>
</evidence>
<evidence type="ECO:0000256" key="5">
    <source>
        <dbReference type="SAM" id="Coils"/>
    </source>
</evidence>
<evidence type="ECO:0000256" key="2">
    <source>
        <dbReference type="ARBA" id="ARBA00022771"/>
    </source>
</evidence>
<dbReference type="PROSITE" id="PS00518">
    <property type="entry name" value="ZF_RING_1"/>
    <property type="match status" value="1"/>
</dbReference>
<dbReference type="GO" id="GO:0008270">
    <property type="term" value="F:zinc ion binding"/>
    <property type="evidence" value="ECO:0007669"/>
    <property type="project" value="UniProtKB-KW"/>
</dbReference>
<dbReference type="KEGG" id="mlr:MELLADRAFT_115940"/>
<dbReference type="InterPro" id="IPR027370">
    <property type="entry name" value="Znf-RING_euk"/>
</dbReference>
<evidence type="ECO:0000259" key="7">
    <source>
        <dbReference type="PROSITE" id="PS50089"/>
    </source>
</evidence>
<dbReference type="HOGENOM" id="CLU_1143009_0_0_1"/>